<dbReference type="PANTHER" id="PTHR30290">
    <property type="entry name" value="PERIPLASMIC BINDING COMPONENT OF ABC TRANSPORTER"/>
    <property type="match status" value="1"/>
</dbReference>
<dbReference type="GO" id="GO:0043190">
    <property type="term" value="C:ATP-binding cassette (ABC) transporter complex"/>
    <property type="evidence" value="ECO:0007669"/>
    <property type="project" value="InterPro"/>
</dbReference>
<dbReference type="InterPro" id="IPR000914">
    <property type="entry name" value="SBP_5_dom"/>
</dbReference>
<dbReference type="Gene3D" id="3.90.76.10">
    <property type="entry name" value="Dipeptide-binding Protein, Domain 1"/>
    <property type="match status" value="1"/>
</dbReference>
<organism evidence="10 11">
    <name type="scientific">Streptococcus oralis</name>
    <dbReference type="NCBI Taxonomy" id="1303"/>
    <lineage>
        <taxon>Bacteria</taxon>
        <taxon>Bacillati</taxon>
        <taxon>Bacillota</taxon>
        <taxon>Bacilli</taxon>
        <taxon>Lactobacillales</taxon>
        <taxon>Streptococcaceae</taxon>
        <taxon>Streptococcus</taxon>
    </lineage>
</organism>
<dbReference type="AlphaFoldDB" id="A0A3R9K7I8"/>
<dbReference type="GO" id="GO:1904680">
    <property type="term" value="F:peptide transmembrane transporter activity"/>
    <property type="evidence" value="ECO:0007669"/>
    <property type="project" value="TreeGrafter"/>
</dbReference>
<reference evidence="10 11" key="1">
    <citation type="submission" date="2018-11" db="EMBL/GenBank/DDBJ databases">
        <title>Species Designations Belie Phenotypic and Genotypic Heterogeneity in Oral Streptococci.</title>
        <authorList>
            <person name="Velsko I."/>
        </authorList>
    </citation>
    <scope>NUCLEOTIDE SEQUENCE [LARGE SCALE GENOMIC DNA]</scope>
    <source>
        <strain evidence="10 11">BCC12</strain>
    </source>
</reference>
<name>A0A3R9K7I8_STROR</name>
<comment type="similarity">
    <text evidence="2">Belongs to the bacterial solute-binding protein 5 family.</text>
</comment>
<keyword evidence="6" id="KW-0653">Protein transport</keyword>
<dbReference type="GO" id="GO:0015031">
    <property type="term" value="P:protein transport"/>
    <property type="evidence" value="ECO:0007669"/>
    <property type="project" value="UniProtKB-KW"/>
</dbReference>
<keyword evidence="5" id="KW-0571">Peptide transport</keyword>
<protein>
    <submittedName>
        <fullName evidence="10">Oligopeptide-binding protein AmiA</fullName>
    </submittedName>
</protein>
<dbReference type="GO" id="GO:0042597">
    <property type="term" value="C:periplasmic space"/>
    <property type="evidence" value="ECO:0007669"/>
    <property type="project" value="UniProtKB-ARBA"/>
</dbReference>
<dbReference type="InterPro" id="IPR030678">
    <property type="entry name" value="Peptide/Ni-bd"/>
</dbReference>
<proteinExistence type="inferred from homology"/>
<dbReference type="Proteomes" id="UP000280182">
    <property type="component" value="Unassembled WGS sequence"/>
</dbReference>
<keyword evidence="7" id="KW-0175">Coiled coil</keyword>
<dbReference type="CDD" id="cd08504">
    <property type="entry name" value="PBP2_OppA"/>
    <property type="match status" value="1"/>
</dbReference>
<dbReference type="OrthoDB" id="403896at2"/>
<dbReference type="Gene3D" id="3.40.190.10">
    <property type="entry name" value="Periplasmic binding protein-like II"/>
    <property type="match status" value="1"/>
</dbReference>
<dbReference type="InterPro" id="IPR039424">
    <property type="entry name" value="SBP_5"/>
</dbReference>
<accession>A0A3R9K7I8</accession>
<evidence type="ECO:0000256" key="3">
    <source>
        <dbReference type="ARBA" id="ARBA00022448"/>
    </source>
</evidence>
<dbReference type="GO" id="GO:0015833">
    <property type="term" value="P:peptide transport"/>
    <property type="evidence" value="ECO:0007669"/>
    <property type="project" value="UniProtKB-KW"/>
</dbReference>
<keyword evidence="3" id="KW-0813">Transport</keyword>
<dbReference type="Pfam" id="PF00496">
    <property type="entry name" value="SBP_bac_5"/>
    <property type="match status" value="1"/>
</dbReference>
<dbReference type="PIRSF" id="PIRSF002741">
    <property type="entry name" value="MppA"/>
    <property type="match status" value="1"/>
</dbReference>
<feature type="signal peptide" evidence="8">
    <location>
        <begin position="1"/>
        <end position="21"/>
    </location>
</feature>
<sequence>MKKSRVFVTAGIALLTAGVLAACSSSKTSDSAAPKTFGYVYSSDPETLDYLISGKQSTKLATSNGIDGLFTNDKYGNLTPAVAEDWSVSKDGLTYTYKIRKGVKWFTSEGEEYAEVTAKDFVNGLKHAADKKSEALYLAENSVKGLSDYLAGNSKDFSTVGVKAVDDYTLEYTLNQPEPYWNSKMAYSIFWPLNEEFEKSKGDDFAKPTDPTSLLYNGPFLLKGLTAKSSIEFAKNEQYWDKENVHLDKVTLAFYDGSDQESLERNFTSGAYSYARLFPTSSNYSKVAETYKDNIYYTPAGPGITGLGVNIDRQSYKYTAKTIDEEKTSTKKALLNKDFRQALNFAVDRTAYSAQINGKEGAPLAVRNLFVKPDFVSAGDKTFGDLVTEKMAAYGDEWKNVNFADGQDGLFNADKAKAELAKAKTALEAEGVKFPIHLDIPVDQTNKGYVARIQSFKQTVEKVLGEENVVIDIHQISKDEALNITYHAPNAAAEDWDLSGAVGWNPDYEDPSTYLDILKSTNKSQTKTYMGFDDPANPAVDKVGLKEYDKLVDEAAKETSDLNVRYEKYAAAQAWLTDSSLFIPAMSGSGAAPFISRVVPFTASYSQSGDKSSDLYFKYIKLQSKTVTKAEYEQAREKWLKEKKESNEKVQKELANHVK</sequence>
<evidence type="ECO:0000313" key="10">
    <source>
        <dbReference type="EMBL" id="RSJ67590.1"/>
    </source>
</evidence>
<evidence type="ECO:0000259" key="9">
    <source>
        <dbReference type="Pfam" id="PF00496"/>
    </source>
</evidence>
<dbReference type="SUPFAM" id="SSF53850">
    <property type="entry name" value="Periplasmic binding protein-like II"/>
    <property type="match status" value="1"/>
</dbReference>
<feature type="domain" description="Solute-binding protein family 5" evidence="9">
    <location>
        <begin position="78"/>
        <end position="524"/>
    </location>
</feature>
<evidence type="ECO:0000256" key="1">
    <source>
        <dbReference type="ARBA" id="ARBA00004193"/>
    </source>
</evidence>
<evidence type="ECO:0000256" key="8">
    <source>
        <dbReference type="SAM" id="SignalP"/>
    </source>
</evidence>
<dbReference type="PANTHER" id="PTHR30290:SF10">
    <property type="entry name" value="PERIPLASMIC OLIGOPEPTIDE-BINDING PROTEIN-RELATED"/>
    <property type="match status" value="1"/>
</dbReference>
<comment type="subcellular location">
    <subcellularLocation>
        <location evidence="1">Cell membrane</location>
        <topology evidence="1">Lipid-anchor</topology>
    </subcellularLocation>
</comment>
<evidence type="ECO:0000256" key="5">
    <source>
        <dbReference type="ARBA" id="ARBA00022856"/>
    </source>
</evidence>
<dbReference type="RefSeq" id="WP_125394859.1">
    <property type="nucleotide sequence ID" value="NZ_RJPJ01000004.1"/>
</dbReference>
<evidence type="ECO:0000256" key="7">
    <source>
        <dbReference type="SAM" id="Coils"/>
    </source>
</evidence>
<comment type="caution">
    <text evidence="10">The sequence shown here is derived from an EMBL/GenBank/DDBJ whole genome shotgun (WGS) entry which is preliminary data.</text>
</comment>
<feature type="chain" id="PRO_5039366450" evidence="8">
    <location>
        <begin position="22"/>
        <end position="659"/>
    </location>
</feature>
<keyword evidence="4 8" id="KW-0732">Signal</keyword>
<evidence type="ECO:0000256" key="6">
    <source>
        <dbReference type="ARBA" id="ARBA00022927"/>
    </source>
</evidence>
<dbReference type="EMBL" id="RJPJ01000004">
    <property type="protein sequence ID" value="RSJ67590.1"/>
    <property type="molecule type" value="Genomic_DNA"/>
</dbReference>
<dbReference type="Gene3D" id="3.10.105.10">
    <property type="entry name" value="Dipeptide-binding Protein, Domain 3"/>
    <property type="match status" value="1"/>
</dbReference>
<evidence type="ECO:0000313" key="11">
    <source>
        <dbReference type="Proteomes" id="UP000280182"/>
    </source>
</evidence>
<evidence type="ECO:0000256" key="2">
    <source>
        <dbReference type="ARBA" id="ARBA00005695"/>
    </source>
</evidence>
<dbReference type="PROSITE" id="PS01040">
    <property type="entry name" value="SBP_BACTERIAL_5"/>
    <property type="match status" value="1"/>
</dbReference>
<dbReference type="InterPro" id="IPR023765">
    <property type="entry name" value="SBP_5_CS"/>
</dbReference>
<dbReference type="PROSITE" id="PS51257">
    <property type="entry name" value="PROKAR_LIPOPROTEIN"/>
    <property type="match status" value="1"/>
</dbReference>
<evidence type="ECO:0000256" key="4">
    <source>
        <dbReference type="ARBA" id="ARBA00022729"/>
    </source>
</evidence>
<gene>
    <name evidence="10" type="primary">amiA_1</name>
    <name evidence="10" type="ORF">D8802_03750</name>
</gene>
<feature type="coiled-coil region" evidence="7">
    <location>
        <begin position="629"/>
        <end position="656"/>
    </location>
</feature>